<name>A0A1F5TBV3_9BACT</name>
<evidence type="ECO:0000313" key="1">
    <source>
        <dbReference type="EMBL" id="OGF36156.1"/>
    </source>
</evidence>
<reference evidence="1 2" key="1">
    <citation type="journal article" date="2016" name="Nat. Commun.">
        <title>Thousands of microbial genomes shed light on interconnected biogeochemical processes in an aquifer system.</title>
        <authorList>
            <person name="Anantharaman K."/>
            <person name="Brown C.T."/>
            <person name="Hug L.A."/>
            <person name="Sharon I."/>
            <person name="Castelle C.J."/>
            <person name="Probst A.J."/>
            <person name="Thomas B.C."/>
            <person name="Singh A."/>
            <person name="Wilkins M.J."/>
            <person name="Karaoz U."/>
            <person name="Brodie E.L."/>
            <person name="Williams K.H."/>
            <person name="Hubbard S.S."/>
            <person name="Banfield J.F."/>
        </authorList>
    </citation>
    <scope>NUCLEOTIDE SEQUENCE [LARGE SCALE GENOMIC DNA]</scope>
</reference>
<comment type="caution">
    <text evidence="1">The sequence shown here is derived from an EMBL/GenBank/DDBJ whole genome shotgun (WGS) entry which is preliminary data.</text>
</comment>
<sequence length="64" mass="7213">MKDTKLKQLLISMKAAKKYIGSLSSTQKSALEKGWDVEHAYYSSALEGSNLDRKEFEELAMKVS</sequence>
<organism evidence="1 2">
    <name type="scientific">Candidatus Falkowbacteria bacterium RIFOXYC2_FULL_48_21</name>
    <dbReference type="NCBI Taxonomy" id="1798005"/>
    <lineage>
        <taxon>Bacteria</taxon>
        <taxon>Candidatus Falkowiibacteriota</taxon>
    </lineage>
</organism>
<dbReference type="AlphaFoldDB" id="A0A1F5TBV3"/>
<evidence type="ECO:0000313" key="2">
    <source>
        <dbReference type="Proteomes" id="UP000178656"/>
    </source>
</evidence>
<gene>
    <name evidence="1" type="ORF">A2482_02705</name>
</gene>
<dbReference type="EMBL" id="MFGM01000038">
    <property type="protein sequence ID" value="OGF36156.1"/>
    <property type="molecule type" value="Genomic_DNA"/>
</dbReference>
<protein>
    <submittedName>
        <fullName evidence="1">Uncharacterized protein</fullName>
    </submittedName>
</protein>
<proteinExistence type="predicted"/>
<dbReference type="Proteomes" id="UP000178656">
    <property type="component" value="Unassembled WGS sequence"/>
</dbReference>
<accession>A0A1F5TBV3</accession>